<dbReference type="Proteomes" id="UP000805649">
    <property type="component" value="Unassembled WGS sequence"/>
</dbReference>
<proteinExistence type="predicted"/>
<dbReference type="EMBL" id="VUJX02000005">
    <property type="protein sequence ID" value="KAL0936365.1"/>
    <property type="molecule type" value="Genomic_DNA"/>
</dbReference>
<organism evidence="1 2">
    <name type="scientific">Colletotrichum truncatum</name>
    <name type="common">Anthracnose fungus</name>
    <name type="synonym">Colletotrichum capsici</name>
    <dbReference type="NCBI Taxonomy" id="5467"/>
    <lineage>
        <taxon>Eukaryota</taxon>
        <taxon>Fungi</taxon>
        <taxon>Dikarya</taxon>
        <taxon>Ascomycota</taxon>
        <taxon>Pezizomycotina</taxon>
        <taxon>Sordariomycetes</taxon>
        <taxon>Hypocreomycetidae</taxon>
        <taxon>Glomerellales</taxon>
        <taxon>Glomerellaceae</taxon>
        <taxon>Colletotrichum</taxon>
        <taxon>Colletotrichum truncatum species complex</taxon>
    </lineage>
</organism>
<keyword evidence="2" id="KW-1185">Reference proteome</keyword>
<sequence>MTPEVLRLSLENVDFRLPTQVTDDNSVTALKSLVFEPLLRWKPHGKVEAGLFDRWEHSDDGRTWYFHIRDEAIFHDGKTCTAEDVVSYILGLLDSRDYFGMRWSYSRYFANATVSAHNDRTVQVESPEPFAHILDIFCEFWPVRLSSDDKPVLGTGPYQVVEFERENGVGRAKLQRVKPSRHRTPHIVLATQESDAAKRLKQLRNGEVDAALNLERVEDLDLLDFDASLRWGKTTSTLSAIYYLNCTEGIFRSPEARLAANLAIDNDALVKEVYHGFALPSATIVSTFHLGFPEARLQSIPYDPARAKEILQTLDTKTPLVLRTPTYMPEHAQKISAFVAKSLRAVGFEVEVRVETNRPEYARQIGLHKQIGSLALFDSTPNSTFRVLDDKISSSSHATWWLGYHDDDVQRLFLDARSKITREERAEAYAACLKRLHENPPWLYIAHPEVVWATNHTTSLSIGPSGMLSLEN</sequence>
<gene>
    <name evidence="1" type="ORF">CTRU02_208580</name>
</gene>
<reference evidence="1 2" key="1">
    <citation type="journal article" date="2020" name="Phytopathology">
        <title>Genome Sequence Resources of Colletotrichum truncatum, C. plurivorum, C. musicola, and C. sojae: Four Species Pathogenic to Soybean (Glycine max).</title>
        <authorList>
            <person name="Rogerio F."/>
            <person name="Boufleur T.R."/>
            <person name="Ciampi-Guillardi M."/>
            <person name="Sukno S.A."/>
            <person name="Thon M.R."/>
            <person name="Massola Junior N.S."/>
            <person name="Baroncelli R."/>
        </authorList>
    </citation>
    <scope>NUCLEOTIDE SEQUENCE [LARGE SCALE GENOMIC DNA]</scope>
    <source>
        <strain evidence="1 2">CMES1059</strain>
    </source>
</reference>
<name>A0ACC3YWS2_COLTU</name>
<evidence type="ECO:0000313" key="2">
    <source>
        <dbReference type="Proteomes" id="UP000805649"/>
    </source>
</evidence>
<protein>
    <submittedName>
        <fullName evidence="1">ABC-type dipeptide transport periplasmic component</fullName>
    </submittedName>
</protein>
<accession>A0ACC3YWS2</accession>
<comment type="caution">
    <text evidence="1">The sequence shown here is derived from an EMBL/GenBank/DDBJ whole genome shotgun (WGS) entry which is preliminary data.</text>
</comment>
<evidence type="ECO:0000313" key="1">
    <source>
        <dbReference type="EMBL" id="KAL0936365.1"/>
    </source>
</evidence>